<dbReference type="AlphaFoldDB" id="A0A0R3PJX4"/>
<dbReference type="PANTHER" id="PTHR11010:SF117">
    <property type="entry name" value="SERINE PROTEASE 16"/>
    <property type="match status" value="1"/>
</dbReference>
<organism evidence="8">
    <name type="scientific">Angiostrongylus costaricensis</name>
    <name type="common">Nematode worm</name>
    <dbReference type="NCBI Taxonomy" id="334426"/>
    <lineage>
        <taxon>Eukaryota</taxon>
        <taxon>Metazoa</taxon>
        <taxon>Ecdysozoa</taxon>
        <taxon>Nematoda</taxon>
        <taxon>Chromadorea</taxon>
        <taxon>Rhabditida</taxon>
        <taxon>Rhabditina</taxon>
        <taxon>Rhabditomorpha</taxon>
        <taxon>Strongyloidea</taxon>
        <taxon>Metastrongylidae</taxon>
        <taxon>Angiostrongylus</taxon>
    </lineage>
</organism>
<dbReference type="GO" id="GO:0070008">
    <property type="term" value="F:serine-type exopeptidase activity"/>
    <property type="evidence" value="ECO:0007669"/>
    <property type="project" value="InterPro"/>
</dbReference>
<dbReference type="InterPro" id="IPR029058">
    <property type="entry name" value="AB_hydrolase_fold"/>
</dbReference>
<evidence type="ECO:0000313" key="7">
    <source>
        <dbReference type="Proteomes" id="UP000267027"/>
    </source>
</evidence>
<dbReference type="WBParaSite" id="ACOC_0000481101-mRNA-1">
    <property type="protein sequence ID" value="ACOC_0000481101-mRNA-1"/>
    <property type="gene ID" value="ACOC_0000481101"/>
</dbReference>
<sequence length="254" mass="28929">MARIINFFSFFPIPYVQFKFFFQEFPRNSRNSQDRLSINFAMIDNSLKTATMMTINDISLVTVLNEKPNSDDDITNRLLSHSVWLMSTSYFSDRSVENLCFLSSRRAIEDIATFIQGMKDEFNLGVAAWITFRGSYSGALTLWAREKHPELIAGAVGSSPPIRLEHNIIRSEHLQVVDNSLHLYSNECVENVRKGFQSMASLMNLIISRLDPPFANLSLTYNDIQNFYTTIYGNFQAAVQNSGYNAVSKSVVEQ</sequence>
<proteinExistence type="inferred from homology"/>
<dbReference type="InterPro" id="IPR008758">
    <property type="entry name" value="Peptidase_S28"/>
</dbReference>
<accession>A0A0R3PJX4</accession>
<keyword evidence="7" id="KW-1185">Reference proteome</keyword>
<keyword evidence="4" id="KW-0378">Hydrolase</keyword>
<dbReference type="InterPro" id="IPR042269">
    <property type="entry name" value="Ser_carbopepase_S28_SKS"/>
</dbReference>
<evidence type="ECO:0000256" key="4">
    <source>
        <dbReference type="ARBA" id="ARBA00022801"/>
    </source>
</evidence>
<keyword evidence="3" id="KW-0732">Signal</keyword>
<keyword evidence="2" id="KW-0645">Protease</keyword>
<reference evidence="6 7" key="2">
    <citation type="submission" date="2018-11" db="EMBL/GenBank/DDBJ databases">
        <authorList>
            <consortium name="Pathogen Informatics"/>
        </authorList>
    </citation>
    <scope>NUCLEOTIDE SEQUENCE [LARGE SCALE GENOMIC DNA]</scope>
    <source>
        <strain evidence="6 7">Costa Rica</strain>
    </source>
</reference>
<dbReference type="Gene3D" id="1.20.120.980">
    <property type="entry name" value="Serine carboxypeptidase S28, SKS domain"/>
    <property type="match status" value="1"/>
</dbReference>
<dbReference type="GO" id="GO:0006508">
    <property type="term" value="P:proteolysis"/>
    <property type="evidence" value="ECO:0007669"/>
    <property type="project" value="UniProtKB-KW"/>
</dbReference>
<evidence type="ECO:0000313" key="8">
    <source>
        <dbReference type="WBParaSite" id="ACOC_0000481101-mRNA-1"/>
    </source>
</evidence>
<dbReference type="STRING" id="334426.A0A0R3PJX4"/>
<dbReference type="GO" id="GO:0008239">
    <property type="term" value="F:dipeptidyl-peptidase activity"/>
    <property type="evidence" value="ECO:0007669"/>
    <property type="project" value="TreeGrafter"/>
</dbReference>
<evidence type="ECO:0000256" key="5">
    <source>
        <dbReference type="ARBA" id="ARBA00023180"/>
    </source>
</evidence>
<keyword evidence="5" id="KW-0325">Glycoprotein</keyword>
<dbReference type="SUPFAM" id="SSF53474">
    <property type="entry name" value="alpha/beta-Hydrolases"/>
    <property type="match status" value="1"/>
</dbReference>
<dbReference type="Pfam" id="PF05577">
    <property type="entry name" value="Peptidase_S28"/>
    <property type="match status" value="1"/>
</dbReference>
<evidence type="ECO:0000256" key="3">
    <source>
        <dbReference type="ARBA" id="ARBA00022729"/>
    </source>
</evidence>
<dbReference type="Proteomes" id="UP000267027">
    <property type="component" value="Unassembled WGS sequence"/>
</dbReference>
<protein>
    <submittedName>
        <fullName evidence="8">Peptidase_S15 domain-containing protein</fullName>
    </submittedName>
</protein>
<gene>
    <name evidence="6" type="ORF">ACOC_LOCUS4812</name>
</gene>
<reference evidence="8" key="1">
    <citation type="submission" date="2017-02" db="UniProtKB">
        <authorList>
            <consortium name="WormBaseParasite"/>
        </authorList>
    </citation>
    <scope>IDENTIFICATION</scope>
</reference>
<comment type="similarity">
    <text evidence="1">Belongs to the peptidase S28 family.</text>
</comment>
<dbReference type="EMBL" id="UYYA01003831">
    <property type="protein sequence ID" value="VDM56397.1"/>
    <property type="molecule type" value="Genomic_DNA"/>
</dbReference>
<dbReference type="PANTHER" id="PTHR11010">
    <property type="entry name" value="PROTEASE S28 PRO-X CARBOXYPEPTIDASE-RELATED"/>
    <property type="match status" value="1"/>
</dbReference>
<dbReference type="Gene3D" id="3.40.50.1820">
    <property type="entry name" value="alpha/beta hydrolase"/>
    <property type="match status" value="1"/>
</dbReference>
<evidence type="ECO:0000256" key="1">
    <source>
        <dbReference type="ARBA" id="ARBA00011079"/>
    </source>
</evidence>
<evidence type="ECO:0000256" key="2">
    <source>
        <dbReference type="ARBA" id="ARBA00022670"/>
    </source>
</evidence>
<name>A0A0R3PJX4_ANGCS</name>
<evidence type="ECO:0000313" key="6">
    <source>
        <dbReference type="EMBL" id="VDM56397.1"/>
    </source>
</evidence>
<dbReference type="OrthoDB" id="1735038at2759"/>